<dbReference type="InParanoid" id="B8E318"/>
<dbReference type="InterPro" id="IPR011324">
    <property type="entry name" value="Cytotoxic_necrot_fac-like_cat"/>
</dbReference>
<dbReference type="GO" id="GO:0016787">
    <property type="term" value="F:hydrolase activity"/>
    <property type="evidence" value="ECO:0007669"/>
    <property type="project" value="UniProtKB-KW"/>
</dbReference>
<evidence type="ECO:0000256" key="4">
    <source>
        <dbReference type="ARBA" id="ARBA00022723"/>
    </source>
</evidence>
<keyword evidence="5" id="KW-0378">Hydrolase</keyword>
<dbReference type="GO" id="GO:0017061">
    <property type="term" value="F:S-methyl-5-thioadenosine phosphorylase activity"/>
    <property type="evidence" value="ECO:0007669"/>
    <property type="project" value="UniProtKB-EC"/>
</dbReference>
<evidence type="ECO:0000256" key="5">
    <source>
        <dbReference type="ARBA" id="ARBA00022801"/>
    </source>
</evidence>
<evidence type="ECO:0000313" key="10">
    <source>
        <dbReference type="EMBL" id="ACK42518.1"/>
    </source>
</evidence>
<dbReference type="EMBL" id="CP001251">
    <property type="protein sequence ID" value="ACK42518.1"/>
    <property type="molecule type" value="Genomic_DNA"/>
</dbReference>
<keyword evidence="6" id="KW-0862">Zinc</keyword>
<reference evidence="11" key="1">
    <citation type="journal article" date="2016" name="Front. Microbiol.">
        <title>The complete genome sequence of hyperthermophile Dictyoglomus turgidum DSM 6724 reveals a specialized carbohydrate fermentor.</title>
        <authorList>
            <person name="Brumm P.J."/>
            <person name="Gowda K."/>
            <person name="Robb F.T."/>
            <person name="Mead D.A."/>
        </authorList>
    </citation>
    <scope>NUCLEOTIDE SEQUENCE [LARGE SCALE GENOMIC DNA]</scope>
    <source>
        <strain evidence="11">DSM 6724 / Z-1310</strain>
    </source>
</reference>
<protein>
    <recommendedName>
        <fullName evidence="12">Purine nucleoside phosphorylase</fullName>
    </recommendedName>
</protein>
<comment type="catalytic activity">
    <reaction evidence="8">
        <text>adenosine + phosphate = alpha-D-ribose 1-phosphate + adenine</text>
        <dbReference type="Rhea" id="RHEA:27642"/>
        <dbReference type="ChEBI" id="CHEBI:16335"/>
        <dbReference type="ChEBI" id="CHEBI:16708"/>
        <dbReference type="ChEBI" id="CHEBI:43474"/>
        <dbReference type="ChEBI" id="CHEBI:57720"/>
        <dbReference type="EC" id="2.4.2.1"/>
    </reaction>
    <physiologicalReaction direction="left-to-right" evidence="8">
        <dbReference type="Rhea" id="RHEA:27643"/>
    </physiologicalReaction>
</comment>
<dbReference type="STRING" id="515635.Dtur_1240"/>
<keyword evidence="3" id="KW-0808">Transferase</keyword>
<comment type="catalytic activity">
    <reaction evidence="9">
        <text>S-methyl-5'-thioadenosine + phosphate = 5-(methylsulfanyl)-alpha-D-ribose 1-phosphate + adenine</text>
        <dbReference type="Rhea" id="RHEA:11852"/>
        <dbReference type="ChEBI" id="CHEBI:16708"/>
        <dbReference type="ChEBI" id="CHEBI:17509"/>
        <dbReference type="ChEBI" id="CHEBI:43474"/>
        <dbReference type="ChEBI" id="CHEBI:58533"/>
        <dbReference type="EC" id="2.4.2.28"/>
    </reaction>
    <physiologicalReaction direction="left-to-right" evidence="9">
        <dbReference type="Rhea" id="RHEA:11853"/>
    </physiologicalReaction>
</comment>
<gene>
    <name evidence="10" type="ordered locus">Dtur_1240</name>
</gene>
<dbReference type="Proteomes" id="UP000007719">
    <property type="component" value="Chromosome"/>
</dbReference>
<dbReference type="OrthoDB" id="4279at2"/>
<dbReference type="AlphaFoldDB" id="B8E318"/>
<organism evidence="10 11">
    <name type="scientific">Dictyoglomus turgidum (strain DSM 6724 / Z-1310)</name>
    <dbReference type="NCBI Taxonomy" id="515635"/>
    <lineage>
        <taxon>Bacteria</taxon>
        <taxon>Pseudomonadati</taxon>
        <taxon>Dictyoglomota</taxon>
        <taxon>Dictyoglomia</taxon>
        <taxon>Dictyoglomales</taxon>
        <taxon>Dictyoglomaceae</taxon>
        <taxon>Dictyoglomus</taxon>
    </lineage>
</organism>
<evidence type="ECO:0000256" key="1">
    <source>
        <dbReference type="ARBA" id="ARBA00000553"/>
    </source>
</evidence>
<dbReference type="RefSeq" id="WP_012583600.1">
    <property type="nucleotide sequence ID" value="NC_011661.1"/>
</dbReference>
<sequence length="237" mass="28304">MIWRSKLLSEFSEISHGFVSYPFSFPFKFGFRYLYNYLRFFFLIKVPSGNWIFADQVHGDKIYLVKKEVNKIFPKIAYKTDALLSLERKRPLIMFFADCMPIYIYVPKIKLVGLVHSGWRGTIRDFPLKVIKHIKESYSIESKEILISVGPSIHSCCFEVKEDFISQLPKEYKKFIITRNHKTFYDLVELVNYQFKKENIPDSNIEISHICTFCDKNFYSFRRDRNSNRNLGYIFLK</sequence>
<dbReference type="EnsemblBacteria" id="ACK42518">
    <property type="protein sequence ID" value="ACK42518"/>
    <property type="gene ID" value="Dtur_1240"/>
</dbReference>
<evidence type="ECO:0000256" key="8">
    <source>
        <dbReference type="ARBA" id="ARBA00048968"/>
    </source>
</evidence>
<evidence type="ECO:0000256" key="2">
    <source>
        <dbReference type="ARBA" id="ARBA00007353"/>
    </source>
</evidence>
<evidence type="ECO:0000256" key="3">
    <source>
        <dbReference type="ARBA" id="ARBA00022679"/>
    </source>
</evidence>
<dbReference type="SUPFAM" id="SSF64438">
    <property type="entry name" value="CNF1/YfiH-like putative cysteine hydrolases"/>
    <property type="match status" value="1"/>
</dbReference>
<keyword evidence="11" id="KW-1185">Reference proteome</keyword>
<dbReference type="Pfam" id="PF02578">
    <property type="entry name" value="Cu-oxidase_4"/>
    <property type="match status" value="1"/>
</dbReference>
<dbReference type="InterPro" id="IPR003730">
    <property type="entry name" value="Cu_polyphenol_OxRdtase"/>
</dbReference>
<dbReference type="KEGG" id="dtu:Dtur_1240"/>
<dbReference type="Gene3D" id="3.60.140.10">
    <property type="entry name" value="CNF1/YfiH-like putative cysteine hydrolases"/>
    <property type="match status" value="1"/>
</dbReference>
<evidence type="ECO:0008006" key="12">
    <source>
        <dbReference type="Google" id="ProtNLM"/>
    </source>
</evidence>
<evidence type="ECO:0000256" key="6">
    <source>
        <dbReference type="ARBA" id="ARBA00022833"/>
    </source>
</evidence>
<comment type="catalytic activity">
    <reaction evidence="7">
        <text>adenosine + H2O + H(+) = inosine + NH4(+)</text>
        <dbReference type="Rhea" id="RHEA:24408"/>
        <dbReference type="ChEBI" id="CHEBI:15377"/>
        <dbReference type="ChEBI" id="CHEBI:15378"/>
        <dbReference type="ChEBI" id="CHEBI:16335"/>
        <dbReference type="ChEBI" id="CHEBI:17596"/>
        <dbReference type="ChEBI" id="CHEBI:28938"/>
        <dbReference type="EC" id="3.5.4.4"/>
    </reaction>
    <physiologicalReaction direction="left-to-right" evidence="7">
        <dbReference type="Rhea" id="RHEA:24409"/>
    </physiologicalReaction>
</comment>
<name>B8E318_DICTD</name>
<proteinExistence type="inferred from homology"/>
<keyword evidence="4" id="KW-0479">Metal-binding</keyword>
<comment type="catalytic activity">
    <reaction evidence="1">
        <text>inosine + phosphate = alpha-D-ribose 1-phosphate + hypoxanthine</text>
        <dbReference type="Rhea" id="RHEA:27646"/>
        <dbReference type="ChEBI" id="CHEBI:17368"/>
        <dbReference type="ChEBI" id="CHEBI:17596"/>
        <dbReference type="ChEBI" id="CHEBI:43474"/>
        <dbReference type="ChEBI" id="CHEBI:57720"/>
        <dbReference type="EC" id="2.4.2.1"/>
    </reaction>
    <physiologicalReaction direction="left-to-right" evidence="1">
        <dbReference type="Rhea" id="RHEA:27647"/>
    </physiologicalReaction>
</comment>
<accession>B8E318</accession>
<dbReference type="FunCoup" id="B8E318">
    <property type="interactions" value="172"/>
</dbReference>
<evidence type="ECO:0000256" key="9">
    <source>
        <dbReference type="ARBA" id="ARBA00049893"/>
    </source>
</evidence>
<dbReference type="PATRIC" id="fig|515635.4.peg.1280"/>
<dbReference type="HOGENOM" id="CLU_065784_0_2_0"/>
<dbReference type="eggNOG" id="COG1496">
    <property type="taxonomic scope" value="Bacteria"/>
</dbReference>
<dbReference type="InterPro" id="IPR038371">
    <property type="entry name" value="Cu_polyphenol_OxRdtase_sf"/>
</dbReference>
<dbReference type="PANTHER" id="PTHR30616:SF2">
    <property type="entry name" value="PURINE NUCLEOSIDE PHOSPHORYLASE LACC1"/>
    <property type="match status" value="1"/>
</dbReference>
<evidence type="ECO:0000256" key="7">
    <source>
        <dbReference type="ARBA" id="ARBA00047989"/>
    </source>
</evidence>
<evidence type="ECO:0000313" key="11">
    <source>
        <dbReference type="Proteomes" id="UP000007719"/>
    </source>
</evidence>
<dbReference type="GO" id="GO:0005507">
    <property type="term" value="F:copper ion binding"/>
    <property type="evidence" value="ECO:0000318"/>
    <property type="project" value="GO_Central"/>
</dbReference>
<dbReference type="CDD" id="cd16833">
    <property type="entry name" value="YfiH"/>
    <property type="match status" value="1"/>
</dbReference>
<comment type="similarity">
    <text evidence="2">Belongs to the purine nucleoside phosphorylase YfiH/LACC1 family.</text>
</comment>
<dbReference type="PANTHER" id="PTHR30616">
    <property type="entry name" value="UNCHARACTERIZED PROTEIN YFIH"/>
    <property type="match status" value="1"/>
</dbReference>